<dbReference type="SUPFAM" id="SSF89733">
    <property type="entry name" value="L-sulfolactate dehydrogenase-like"/>
    <property type="match status" value="1"/>
</dbReference>
<name>A0A852VII0_9BACT</name>
<dbReference type="Gene3D" id="3.30.1370.60">
    <property type="entry name" value="Hypothetical oxidoreductase yiak, domain 2"/>
    <property type="match status" value="1"/>
</dbReference>
<dbReference type="AlphaFoldDB" id="A0A852VII0"/>
<dbReference type="GO" id="GO:0047559">
    <property type="term" value="F:3-dehydro-L-gulonate 2-dehydrogenase activity"/>
    <property type="evidence" value="ECO:0007669"/>
    <property type="project" value="UniProtKB-EC"/>
</dbReference>
<dbReference type="PANTHER" id="PTHR11091:SF3">
    <property type="entry name" value="2,3-DIKETO-L-GULONATE REDUCTASE"/>
    <property type="match status" value="1"/>
</dbReference>
<protein>
    <submittedName>
        <fullName evidence="2">3-dehydro-L-gulonate 2-dehydrogenase</fullName>
        <ecNumber evidence="2">1.1.1.130</ecNumber>
    </submittedName>
</protein>
<dbReference type="InterPro" id="IPR036111">
    <property type="entry name" value="Mal/L-sulfo/L-lacto_DH-like_sf"/>
</dbReference>
<gene>
    <name evidence="2" type="ORF">HDF08_001373</name>
</gene>
<dbReference type="InterPro" id="IPR043143">
    <property type="entry name" value="Mal/L-sulf/L-lact_DH-like_NADP"/>
</dbReference>
<keyword evidence="1 2" id="KW-0560">Oxidoreductase</keyword>
<reference evidence="2 3" key="1">
    <citation type="submission" date="2020-07" db="EMBL/GenBank/DDBJ databases">
        <title>Genomic Encyclopedia of Type Strains, Phase IV (KMG-V): Genome sequencing to study the core and pangenomes of soil and plant-associated prokaryotes.</title>
        <authorList>
            <person name="Whitman W."/>
        </authorList>
    </citation>
    <scope>NUCLEOTIDE SEQUENCE [LARGE SCALE GENOMIC DNA]</scope>
    <source>
        <strain evidence="2 3">M8UP22</strain>
    </source>
</reference>
<dbReference type="Gene3D" id="1.10.1530.10">
    <property type="match status" value="1"/>
</dbReference>
<organism evidence="2 3">
    <name type="scientific">Tunturiibacter lichenicola</name>
    <dbReference type="NCBI Taxonomy" id="2051959"/>
    <lineage>
        <taxon>Bacteria</taxon>
        <taxon>Pseudomonadati</taxon>
        <taxon>Acidobacteriota</taxon>
        <taxon>Terriglobia</taxon>
        <taxon>Terriglobales</taxon>
        <taxon>Acidobacteriaceae</taxon>
        <taxon>Tunturiibacter</taxon>
    </lineage>
</organism>
<sequence length="337" mass="36195">MLRVPFDQLHAALLRAMHQLGLTEARATLCARLFAETTRDGIYTHGLNRFPRFVETIRNGSIDVYAEPTKSAGIGAIERWDGHSGIGNLNAHASMQRAITLAQQHGTGAVALANTNHWMRGGTYGWQAAEQGLFALCWTNTLANLPPWGATTPALGNNPLVIAVPHPGGHVVLDMAMSQFSYGTLAAYSKRGEPLPVEGGFDTAGNLTRDPAAIESSQRALPVGYWKGSGLSLVLDMLAAMLSGGLATHQIPSDPLRESGLSQVFLAISPTAIADPDELTRIAEGILDSLHQATPADPSNPIRYPGEQTLQLREENMRLGVPVDPEIWQQLTLSTTQ</sequence>
<dbReference type="PANTHER" id="PTHR11091">
    <property type="entry name" value="OXIDOREDUCTASE-RELATED"/>
    <property type="match status" value="1"/>
</dbReference>
<dbReference type="Pfam" id="PF02615">
    <property type="entry name" value="Ldh_2"/>
    <property type="match status" value="1"/>
</dbReference>
<accession>A0A852VII0</accession>
<dbReference type="InterPro" id="IPR043144">
    <property type="entry name" value="Mal/L-sulf/L-lact_DH-like_ah"/>
</dbReference>
<dbReference type="Proteomes" id="UP000564385">
    <property type="component" value="Unassembled WGS sequence"/>
</dbReference>
<dbReference type="EC" id="1.1.1.130" evidence="2"/>
<dbReference type="EMBL" id="JACCCU010000001">
    <property type="protein sequence ID" value="NYF89306.1"/>
    <property type="molecule type" value="Genomic_DNA"/>
</dbReference>
<dbReference type="InterPro" id="IPR003767">
    <property type="entry name" value="Malate/L-lactate_DH-like"/>
</dbReference>
<evidence type="ECO:0000256" key="1">
    <source>
        <dbReference type="ARBA" id="ARBA00023002"/>
    </source>
</evidence>
<proteinExistence type="predicted"/>
<evidence type="ECO:0000313" key="2">
    <source>
        <dbReference type="EMBL" id="NYF89306.1"/>
    </source>
</evidence>
<comment type="caution">
    <text evidence="2">The sequence shown here is derived from an EMBL/GenBank/DDBJ whole genome shotgun (WGS) entry which is preliminary data.</text>
</comment>
<evidence type="ECO:0000313" key="3">
    <source>
        <dbReference type="Proteomes" id="UP000564385"/>
    </source>
</evidence>
<dbReference type="NCBIfam" id="NF009750">
    <property type="entry name" value="PRK13260.1"/>
    <property type="match status" value="1"/>
</dbReference>